<name>A0AAD3CFC3_9STRA</name>
<sequence length="630" mass="71577">MSKGHGTIFLGKDEKTYGKEGTGNVPYDPDFECGGPPGTPGRQCAFQTRPDHTDGLPVTGREGRNMQVNIASYRDPLCPKTLYNAYTKAKQPDKLFIRVLQQRDPEVDGDCLQDYCKLMAQDANKPTDISTKELLNSCPYANQVFIHEIHASEAAGPTWARGLLSKDMEQAYHEEKVKPQDHCMSLDSHMDFEHYWDDRMVEMWDQAQNEYAVLSTYVQDIEHLGEEDDGKVHQVPHLCMITYTSNVRTHATKCVTNLSKPKLTNAVWGAGLSFSKCHAELKVQVDPHTPHIFDGEEFNRAARFFTHGYDVYTPNHVLVLHDYHKSQSNPIMHTWHQNGKKHGSFADSNKRLRTMIELPNGEPDPLKAQRMQQSKYGLGDRRSIEQLIQFSGFDLRHEKITIDGKNRCGNIQWVPFVEHPKGINHIPTFDEAEDPLEPYDETSVWIHLGMAKDEILKNEGNNSNGGDNPIQAMNLDQKLQDLNNVVEENEEAQKVIQNGVMAERHAELQDKLDEHEIVQKHLDNQHEQLENQMKQAEEQHAQKIAEKVKAAEVQALEGLGKLKDKASHGAEVVHDFMAAHPLPKQEFAHGFSTLPTFVKINVFIMIVSVSFFIIKGKGTGRVFRRNQKNN</sequence>
<proteinExistence type="predicted"/>
<dbReference type="PANTHER" id="PTHR34496:SF6">
    <property type="entry name" value="GLYCOSYLTRANSFERASE 2-LIKE DOMAIN-CONTAINING PROTEIN"/>
    <property type="match status" value="1"/>
</dbReference>
<dbReference type="Pfam" id="PF11397">
    <property type="entry name" value="GlcNAc"/>
    <property type="match status" value="1"/>
</dbReference>
<dbReference type="InterPro" id="IPR021067">
    <property type="entry name" value="Glycosyltransferase"/>
</dbReference>
<feature type="coiled-coil region" evidence="1">
    <location>
        <begin position="472"/>
        <end position="554"/>
    </location>
</feature>
<keyword evidence="2" id="KW-0812">Transmembrane</keyword>
<dbReference type="Proteomes" id="UP001054902">
    <property type="component" value="Unassembled WGS sequence"/>
</dbReference>
<accession>A0AAD3CFC3</accession>
<dbReference type="AlphaFoldDB" id="A0AAD3CFC3"/>
<comment type="caution">
    <text evidence="3">The sequence shown here is derived from an EMBL/GenBank/DDBJ whole genome shotgun (WGS) entry which is preliminary data.</text>
</comment>
<keyword evidence="4" id="KW-1185">Reference proteome</keyword>
<keyword evidence="2" id="KW-1133">Transmembrane helix</keyword>
<keyword evidence="1" id="KW-0175">Coiled coil</keyword>
<protein>
    <submittedName>
        <fullName evidence="3">Uncharacterized protein</fullName>
    </submittedName>
</protein>
<dbReference type="PANTHER" id="PTHR34496">
    <property type="entry name" value="GLCNAC TRANSFERASE-RELATED"/>
    <property type="match status" value="1"/>
</dbReference>
<evidence type="ECO:0000256" key="2">
    <source>
        <dbReference type="SAM" id="Phobius"/>
    </source>
</evidence>
<evidence type="ECO:0000256" key="1">
    <source>
        <dbReference type="SAM" id="Coils"/>
    </source>
</evidence>
<gene>
    <name evidence="3" type="ORF">CTEN210_01078</name>
</gene>
<organism evidence="3 4">
    <name type="scientific">Chaetoceros tenuissimus</name>
    <dbReference type="NCBI Taxonomy" id="426638"/>
    <lineage>
        <taxon>Eukaryota</taxon>
        <taxon>Sar</taxon>
        <taxon>Stramenopiles</taxon>
        <taxon>Ochrophyta</taxon>
        <taxon>Bacillariophyta</taxon>
        <taxon>Coscinodiscophyceae</taxon>
        <taxon>Chaetocerotophycidae</taxon>
        <taxon>Chaetocerotales</taxon>
        <taxon>Chaetocerotaceae</taxon>
        <taxon>Chaetoceros</taxon>
    </lineage>
</organism>
<feature type="transmembrane region" description="Helical" evidence="2">
    <location>
        <begin position="594"/>
        <end position="614"/>
    </location>
</feature>
<keyword evidence="2" id="KW-0472">Membrane</keyword>
<reference evidence="3 4" key="1">
    <citation type="journal article" date="2021" name="Sci. Rep.">
        <title>The genome of the diatom Chaetoceros tenuissimus carries an ancient integrated fragment of an extant virus.</title>
        <authorList>
            <person name="Hongo Y."/>
            <person name="Kimura K."/>
            <person name="Takaki Y."/>
            <person name="Yoshida Y."/>
            <person name="Baba S."/>
            <person name="Kobayashi G."/>
            <person name="Nagasaki K."/>
            <person name="Hano T."/>
            <person name="Tomaru Y."/>
        </authorList>
    </citation>
    <scope>NUCLEOTIDE SEQUENCE [LARGE SCALE GENOMIC DNA]</scope>
    <source>
        <strain evidence="3 4">NIES-3715</strain>
    </source>
</reference>
<evidence type="ECO:0000313" key="4">
    <source>
        <dbReference type="Proteomes" id="UP001054902"/>
    </source>
</evidence>
<evidence type="ECO:0000313" key="3">
    <source>
        <dbReference type="EMBL" id="GFH44604.1"/>
    </source>
</evidence>
<dbReference type="EMBL" id="BLLK01000020">
    <property type="protein sequence ID" value="GFH44604.1"/>
    <property type="molecule type" value="Genomic_DNA"/>
</dbReference>